<reference evidence="2" key="1">
    <citation type="submission" date="2023-11" db="EMBL/GenBank/DDBJ databases">
        <title>Genome assemblies of two species of porcelain crab, Petrolisthes cinctipes and Petrolisthes manimaculis (Anomura: Porcellanidae).</title>
        <authorList>
            <person name="Angst P."/>
        </authorList>
    </citation>
    <scope>NUCLEOTIDE SEQUENCE</scope>
    <source>
        <strain evidence="2">PB745_02</strain>
        <tissue evidence="2">Gill</tissue>
    </source>
</reference>
<proteinExistence type="predicted"/>
<feature type="compositionally biased region" description="Basic and acidic residues" evidence="1">
    <location>
        <begin position="1478"/>
        <end position="1492"/>
    </location>
</feature>
<feature type="region of interest" description="Disordered" evidence="1">
    <location>
        <begin position="1146"/>
        <end position="1521"/>
    </location>
</feature>
<feature type="compositionally biased region" description="Basic residues" evidence="1">
    <location>
        <begin position="1591"/>
        <end position="1603"/>
    </location>
</feature>
<feature type="compositionally biased region" description="Basic and acidic residues" evidence="1">
    <location>
        <begin position="580"/>
        <end position="590"/>
    </location>
</feature>
<feature type="compositionally biased region" description="Low complexity" evidence="1">
    <location>
        <begin position="1346"/>
        <end position="1364"/>
    </location>
</feature>
<feature type="compositionally biased region" description="Basic and acidic residues" evidence="1">
    <location>
        <begin position="1542"/>
        <end position="1559"/>
    </location>
</feature>
<evidence type="ECO:0000313" key="2">
    <source>
        <dbReference type="EMBL" id="KAK4286744.1"/>
    </source>
</evidence>
<keyword evidence="3" id="KW-1185">Reference proteome</keyword>
<feature type="compositionally biased region" description="Low complexity" evidence="1">
    <location>
        <begin position="1302"/>
        <end position="1316"/>
    </location>
</feature>
<feature type="region of interest" description="Disordered" evidence="1">
    <location>
        <begin position="580"/>
        <end position="669"/>
    </location>
</feature>
<feature type="compositionally biased region" description="Pro residues" evidence="1">
    <location>
        <begin position="1604"/>
        <end position="1614"/>
    </location>
</feature>
<dbReference type="Proteomes" id="UP001292094">
    <property type="component" value="Unassembled WGS sequence"/>
</dbReference>
<comment type="caution">
    <text evidence="2">The sequence shown here is derived from an EMBL/GenBank/DDBJ whole genome shotgun (WGS) entry which is preliminary data.</text>
</comment>
<feature type="compositionally biased region" description="Basic and acidic residues" evidence="1">
    <location>
        <begin position="718"/>
        <end position="729"/>
    </location>
</feature>
<feature type="compositionally biased region" description="Basic and acidic residues" evidence="1">
    <location>
        <begin position="486"/>
        <end position="506"/>
    </location>
</feature>
<feature type="compositionally biased region" description="Polar residues" evidence="1">
    <location>
        <begin position="1003"/>
        <end position="1012"/>
    </location>
</feature>
<feature type="compositionally biased region" description="Basic residues" evidence="1">
    <location>
        <begin position="153"/>
        <end position="162"/>
    </location>
</feature>
<feature type="compositionally biased region" description="Basic residues" evidence="1">
    <location>
        <begin position="215"/>
        <end position="224"/>
    </location>
</feature>
<feature type="compositionally biased region" description="Pro residues" evidence="1">
    <location>
        <begin position="132"/>
        <end position="143"/>
    </location>
</feature>
<feature type="compositionally biased region" description="Basic and acidic residues" evidence="1">
    <location>
        <begin position="225"/>
        <end position="234"/>
    </location>
</feature>
<feature type="region of interest" description="Disordered" evidence="1">
    <location>
        <begin position="480"/>
        <end position="523"/>
    </location>
</feature>
<feature type="compositionally biased region" description="Low complexity" evidence="1">
    <location>
        <begin position="1400"/>
        <end position="1412"/>
    </location>
</feature>
<feature type="compositionally biased region" description="Basic and acidic residues" evidence="1">
    <location>
        <begin position="357"/>
        <end position="386"/>
    </location>
</feature>
<protein>
    <submittedName>
        <fullName evidence="2">Uncharacterized protein</fullName>
    </submittedName>
</protein>
<feature type="compositionally biased region" description="Basic and acidic residues" evidence="1">
    <location>
        <begin position="623"/>
        <end position="644"/>
    </location>
</feature>
<feature type="compositionally biased region" description="Low complexity" evidence="1">
    <location>
        <begin position="1272"/>
        <end position="1282"/>
    </location>
</feature>
<feature type="compositionally biased region" description="Low complexity" evidence="1">
    <location>
        <begin position="758"/>
        <end position="770"/>
    </location>
</feature>
<dbReference type="EMBL" id="JAWZYT010007360">
    <property type="protein sequence ID" value="KAK4286744.1"/>
    <property type="molecule type" value="Genomic_DNA"/>
</dbReference>
<feature type="compositionally biased region" description="Basic and acidic residues" evidence="1">
    <location>
        <begin position="1453"/>
        <end position="1467"/>
    </location>
</feature>
<feature type="compositionally biased region" description="Basic and acidic residues" evidence="1">
    <location>
        <begin position="1413"/>
        <end position="1424"/>
    </location>
</feature>
<feature type="compositionally biased region" description="Low complexity" evidence="1">
    <location>
        <begin position="1243"/>
        <end position="1254"/>
    </location>
</feature>
<gene>
    <name evidence="2" type="ORF">Pmani_040167</name>
</gene>
<feature type="compositionally biased region" description="Gly residues" evidence="1">
    <location>
        <begin position="979"/>
        <end position="994"/>
    </location>
</feature>
<feature type="region of interest" description="Disordered" evidence="1">
    <location>
        <begin position="718"/>
        <end position="1106"/>
    </location>
</feature>
<feature type="compositionally biased region" description="Polar residues" evidence="1">
    <location>
        <begin position="594"/>
        <end position="604"/>
    </location>
</feature>
<evidence type="ECO:0000313" key="3">
    <source>
        <dbReference type="Proteomes" id="UP001292094"/>
    </source>
</evidence>
<feature type="compositionally biased region" description="Basic and acidic residues" evidence="1">
    <location>
        <begin position="1054"/>
        <end position="1064"/>
    </location>
</feature>
<feature type="compositionally biased region" description="Basic and acidic residues" evidence="1">
    <location>
        <begin position="416"/>
        <end position="459"/>
    </location>
</feature>
<feature type="compositionally biased region" description="Low complexity" evidence="1">
    <location>
        <begin position="347"/>
        <end position="356"/>
    </location>
</feature>
<feature type="region of interest" description="Disordered" evidence="1">
    <location>
        <begin position="1"/>
        <end position="53"/>
    </location>
</feature>
<name>A0AAE1TKL7_9EUCA</name>
<feature type="compositionally biased region" description="Basic and acidic residues" evidence="1">
    <location>
        <begin position="914"/>
        <end position="929"/>
    </location>
</feature>
<feature type="compositionally biased region" description="Basic and acidic residues" evidence="1">
    <location>
        <begin position="397"/>
        <end position="407"/>
    </location>
</feature>
<feature type="region of interest" description="Disordered" evidence="1">
    <location>
        <begin position="315"/>
        <end position="465"/>
    </location>
</feature>
<feature type="compositionally biased region" description="Basic and acidic residues" evidence="1">
    <location>
        <begin position="1028"/>
        <end position="1042"/>
    </location>
</feature>
<feature type="compositionally biased region" description="Polar residues" evidence="1">
    <location>
        <begin position="835"/>
        <end position="844"/>
    </location>
</feature>
<feature type="compositionally biased region" description="Basic and acidic residues" evidence="1">
    <location>
        <begin position="315"/>
        <end position="346"/>
    </location>
</feature>
<feature type="compositionally biased region" description="Low complexity" evidence="1">
    <location>
        <begin position="1426"/>
        <end position="1443"/>
    </location>
</feature>
<feature type="compositionally biased region" description="Low complexity" evidence="1">
    <location>
        <begin position="1164"/>
        <end position="1184"/>
    </location>
</feature>
<sequence length="1666" mass="188881">MGNQSSRGALTQPPPNWTQSFPRENKRLRKYGATADTKVLPQRIPGQRLRPTENGLHLQTKGTISGRRISEFQVPHHPAFPPPMSLHQPHSASMTALHFPQYPDERIASMHDLRFGRPPPKTYASEPDLRGPSPPTAVSPPPHTIISQSPTKGRIKSKKKYKAPPVPNSGPHDTQSLPRSVERSHSVGSMMPHQQPAPWGVHFAEQPVQSPPQKQKSRKMGLFRKKNESRRPEQEQQMNPREAKKGKKRIMVEDKRVVVSAMRYSPREELRERARSLDCLQHELRHPPVSPVPIAATSLTHLDQPHETRLWATLDRESRRSVRQEVDPKRSSTIERESRRSYKENKTTNNNNSSSTLERDVQKSHRRMSTLERKVEERKHSQEVRDNSTPSSGRHVSRLDSYRDNSSHHRTSSSGSHHELIPEEVVRHGEEWKRGENKQVDNEKSAMKRNVNDDWEKAENQVPQRKKMNANLQAELLQTVNNLKKAPTDEKPTTLTRKNRESERRPKASPATPSSQKEVAEQSEAQPKTFFFGMEPQQPSRDSNSAANSGLHKIKNQEEAAKSRNQEEVHINGLTVEYTRRTLERSDKSRSRSRTANKVIQRSTDQLDEPDGRTPAKYNDPQRLSKDVEDFAVAIERRKLRQYDGESGGSGSSRREDGGYHSRQNSGSLYLENEGEASDQNELSMNLRPTLPRRQLEIPRFSPNAAWRSLSLERASREPEHLDETHSSEGPDSVFEARIQRFTRPTAPPRGSGEKSADSGISGDAGSPGPNHEFEAMIPTEKSKSSSGPLAVSSPVASGRVEGRRTWTPAQDLDDNSLDSNGEQTVLPAGLSTPPKLTSRSNMFSKPKDIPQEPEDEDDSPIETEPVSELISQEKKDLWRRRKRNGTEAVPQKFNSLRRLKRSMSGAITGLGRKSPEDYDRSRTPDEPRTQPPDDSNWRDNWSMSRSIPNSLNTCEEQETASNLSSCRNFRSRSESRVGPGGGVGVGVGVGGAEGTQEDPRSRTPSYLQYNNGGHIMYLPEYNSRRMNRGEGDSEDESDRRYHRDHQRLSVHPDSPDNERKPPSGDENPVSPERYHASPSSSSPMQPHPPHLLHFPPNSRKFKGKKFSYQSTVRVLEKRKLEEKLSMEVAEKEMHRLKEMEAMKKVEEEFQRKREREKKKVKQQLKLFQMQQQKQQHCQQSPHQHQQHVSRESHNSSYSSDDHALSSYSSEHQEVSSQASSPPPPLPVSSPPQVQEIFPPFTSLPAELPSESSPGFISGIKSWVRCRKESRSSNSSTTITSSAPRQEPDGAPASSPRKTSGDDFSSSSGTASPSSDPKTHKQHNIRAEIIAASRKRSGNHIYNATHQQQQQHQQHHQQQQQQQQQHHHHHQQQQQHRASGRSINSNSHHQLRKYDHTEETTQQPQQQQQQHLQETRPDHEHEANYQHQQQQQQQRRHNNNNNNSNKHLKHVKQRDDFKRSQSPDGRRLGSVPLFQELSELHQERREYREYRSPSRHSHSPPVRTHNGPPTPIVPGKTSNYRRDFCRGNAQVIGLNLATTKPNRVDDSDRHSKHSSDGRRSAGGGSNNSNSGVVGLGGRSSSLDLLDTPSPRPHHRSPRPHHTHTPPPPPPPQPQPSHDINIARMSPPVDSSPARFARSILTPFNPVKGYRPVNFSPPPPTKILHVN</sequence>
<feature type="compositionally biased region" description="Pro residues" evidence="1">
    <location>
        <begin position="1221"/>
        <end position="1230"/>
    </location>
</feature>
<feature type="compositionally biased region" description="Low complexity" evidence="1">
    <location>
        <begin position="1566"/>
        <end position="1588"/>
    </location>
</feature>
<feature type="compositionally biased region" description="Low complexity" evidence="1">
    <location>
        <begin position="1205"/>
        <end position="1220"/>
    </location>
</feature>
<evidence type="ECO:0000256" key="1">
    <source>
        <dbReference type="SAM" id="MobiDB-lite"/>
    </source>
</evidence>
<feature type="region of interest" description="Disordered" evidence="1">
    <location>
        <begin position="112"/>
        <end position="250"/>
    </location>
</feature>
<feature type="compositionally biased region" description="Basic and acidic residues" evidence="1">
    <location>
        <begin position="1189"/>
        <end position="1204"/>
    </location>
</feature>
<feature type="compositionally biased region" description="Acidic residues" evidence="1">
    <location>
        <begin position="852"/>
        <end position="862"/>
    </location>
</feature>
<accession>A0AAE1TKL7</accession>
<feature type="region of interest" description="Disordered" evidence="1">
    <location>
        <begin position="1535"/>
        <end position="1666"/>
    </location>
</feature>
<organism evidence="2 3">
    <name type="scientific">Petrolisthes manimaculis</name>
    <dbReference type="NCBI Taxonomy" id="1843537"/>
    <lineage>
        <taxon>Eukaryota</taxon>
        <taxon>Metazoa</taxon>
        <taxon>Ecdysozoa</taxon>
        <taxon>Arthropoda</taxon>
        <taxon>Crustacea</taxon>
        <taxon>Multicrustacea</taxon>
        <taxon>Malacostraca</taxon>
        <taxon>Eumalacostraca</taxon>
        <taxon>Eucarida</taxon>
        <taxon>Decapoda</taxon>
        <taxon>Pleocyemata</taxon>
        <taxon>Anomura</taxon>
        <taxon>Galatheoidea</taxon>
        <taxon>Porcellanidae</taxon>
        <taxon>Petrolisthes</taxon>
    </lineage>
</organism>
<feature type="compositionally biased region" description="Polar residues" evidence="1">
    <location>
        <begin position="939"/>
        <end position="969"/>
    </location>
</feature>